<reference evidence="6" key="1">
    <citation type="journal article" date="2019" name="Int. J. Syst. Evol. Microbiol.">
        <title>The Global Catalogue of Microorganisms (GCM) 10K type strain sequencing project: providing services to taxonomists for standard genome sequencing and annotation.</title>
        <authorList>
            <consortium name="The Broad Institute Genomics Platform"/>
            <consortium name="The Broad Institute Genome Sequencing Center for Infectious Disease"/>
            <person name="Wu L."/>
            <person name="Ma J."/>
        </authorList>
    </citation>
    <scope>NUCLEOTIDE SEQUENCE [LARGE SCALE GENOMIC DNA]</scope>
    <source>
        <strain evidence="6">CCUG 61948</strain>
    </source>
</reference>
<comment type="cofactor">
    <cofactor evidence="4">
        <name>Mg(2+)</name>
        <dbReference type="ChEBI" id="CHEBI:18420"/>
    </cofactor>
</comment>
<accession>A0ABW3B6X9</accession>
<keyword evidence="6" id="KW-1185">Reference proteome</keyword>
<dbReference type="PANTHER" id="PTHR23407">
    <property type="entry name" value="ATPASE INHIBITOR/5-FORMYLTETRAHYDROFOLATE CYCLO-LIGASE"/>
    <property type="match status" value="1"/>
</dbReference>
<comment type="similarity">
    <text evidence="1 4">Belongs to the 5-formyltetrahydrofolate cyclo-ligase family.</text>
</comment>
<keyword evidence="4" id="KW-0479">Metal-binding</keyword>
<sequence>MLKKTLRTKYTLQRDSLTAAKRNSDSISIANQLLSLPIWQFDYYHLFLSITKKKEINTSAILSILQGKDKHVVVPKVIGTEDLQHFLLTDSTKFTLSSWDVPEPLNGITISPTKLDVVFVPLLAFDTNGNRVGYGKGFYDGFLSQCRNDVIKVGLSFFEAEEKITDVHDADVKLDYCVTPNTVYSFGVS</sequence>
<dbReference type="Proteomes" id="UP001597012">
    <property type="component" value="Unassembled WGS sequence"/>
</dbReference>
<dbReference type="Gene3D" id="3.40.50.10420">
    <property type="entry name" value="NagB/RpiA/CoA transferase-like"/>
    <property type="match status" value="1"/>
</dbReference>
<dbReference type="PIRSF" id="PIRSF006806">
    <property type="entry name" value="FTHF_cligase"/>
    <property type="match status" value="1"/>
</dbReference>
<dbReference type="InterPro" id="IPR037171">
    <property type="entry name" value="NagB/RpiA_transferase-like"/>
</dbReference>
<evidence type="ECO:0000313" key="5">
    <source>
        <dbReference type="EMBL" id="MFD0799083.1"/>
    </source>
</evidence>
<protein>
    <recommendedName>
        <fullName evidence="4">5-formyltetrahydrofolate cyclo-ligase</fullName>
        <ecNumber evidence="4">6.3.3.2</ecNumber>
    </recommendedName>
</protein>
<keyword evidence="5" id="KW-0436">Ligase</keyword>
<dbReference type="InterPro" id="IPR002698">
    <property type="entry name" value="FTHF_cligase"/>
</dbReference>
<gene>
    <name evidence="5" type="ORF">ACFQZJ_16535</name>
</gene>
<keyword evidence="2 4" id="KW-0547">Nucleotide-binding</keyword>
<evidence type="ECO:0000256" key="2">
    <source>
        <dbReference type="ARBA" id="ARBA00022741"/>
    </source>
</evidence>
<evidence type="ECO:0000256" key="1">
    <source>
        <dbReference type="ARBA" id="ARBA00010638"/>
    </source>
</evidence>
<keyword evidence="4" id="KW-0460">Magnesium</keyword>
<dbReference type="InterPro" id="IPR024185">
    <property type="entry name" value="FTHF_cligase-like_sf"/>
</dbReference>
<dbReference type="EC" id="6.3.3.2" evidence="4"/>
<name>A0ABW3B6X9_9FLAO</name>
<evidence type="ECO:0000256" key="3">
    <source>
        <dbReference type="ARBA" id="ARBA00022840"/>
    </source>
</evidence>
<comment type="catalytic activity">
    <reaction evidence="4">
        <text>(6S)-5-formyl-5,6,7,8-tetrahydrofolate + ATP = (6R)-5,10-methenyltetrahydrofolate + ADP + phosphate</text>
        <dbReference type="Rhea" id="RHEA:10488"/>
        <dbReference type="ChEBI" id="CHEBI:30616"/>
        <dbReference type="ChEBI" id="CHEBI:43474"/>
        <dbReference type="ChEBI" id="CHEBI:57455"/>
        <dbReference type="ChEBI" id="CHEBI:57457"/>
        <dbReference type="ChEBI" id="CHEBI:456216"/>
        <dbReference type="EC" id="6.3.3.2"/>
    </reaction>
</comment>
<organism evidence="5 6">
    <name type="scientific">Maribacter chungangensis</name>
    <dbReference type="NCBI Taxonomy" id="1069117"/>
    <lineage>
        <taxon>Bacteria</taxon>
        <taxon>Pseudomonadati</taxon>
        <taxon>Bacteroidota</taxon>
        <taxon>Flavobacteriia</taxon>
        <taxon>Flavobacteriales</taxon>
        <taxon>Flavobacteriaceae</taxon>
        <taxon>Maribacter</taxon>
    </lineage>
</organism>
<dbReference type="RefSeq" id="WP_379935987.1">
    <property type="nucleotide sequence ID" value="NZ_JBHTHY010000014.1"/>
</dbReference>
<dbReference type="Pfam" id="PF01812">
    <property type="entry name" value="5-FTHF_cyc-lig"/>
    <property type="match status" value="1"/>
</dbReference>
<evidence type="ECO:0000313" key="6">
    <source>
        <dbReference type="Proteomes" id="UP001597012"/>
    </source>
</evidence>
<proteinExistence type="inferred from homology"/>
<comment type="caution">
    <text evidence="5">The sequence shown here is derived from an EMBL/GenBank/DDBJ whole genome shotgun (WGS) entry which is preliminary data.</text>
</comment>
<dbReference type="PANTHER" id="PTHR23407:SF1">
    <property type="entry name" value="5-FORMYLTETRAHYDROFOLATE CYCLO-LIGASE"/>
    <property type="match status" value="1"/>
</dbReference>
<dbReference type="GO" id="GO:0030272">
    <property type="term" value="F:5-formyltetrahydrofolate cyclo-ligase activity"/>
    <property type="evidence" value="ECO:0007669"/>
    <property type="project" value="UniProtKB-EC"/>
</dbReference>
<dbReference type="EMBL" id="JBHTHY010000014">
    <property type="protein sequence ID" value="MFD0799083.1"/>
    <property type="molecule type" value="Genomic_DNA"/>
</dbReference>
<dbReference type="NCBIfam" id="TIGR02727">
    <property type="entry name" value="MTHFS_bact"/>
    <property type="match status" value="1"/>
</dbReference>
<evidence type="ECO:0000256" key="4">
    <source>
        <dbReference type="RuleBase" id="RU361279"/>
    </source>
</evidence>
<keyword evidence="3 4" id="KW-0067">ATP-binding</keyword>
<dbReference type="SUPFAM" id="SSF100950">
    <property type="entry name" value="NagB/RpiA/CoA transferase-like"/>
    <property type="match status" value="1"/>
</dbReference>